<dbReference type="GO" id="GO:0015031">
    <property type="term" value="P:protein transport"/>
    <property type="evidence" value="ECO:0007669"/>
    <property type="project" value="InterPro"/>
</dbReference>
<dbReference type="PROSITE" id="PS50195">
    <property type="entry name" value="PX"/>
    <property type="match status" value="1"/>
</dbReference>
<reference evidence="2" key="1">
    <citation type="submission" date="2018-11" db="EMBL/GenBank/DDBJ databases">
        <authorList>
            <consortium name="Pathogen Informatics"/>
        </authorList>
    </citation>
    <scope>NUCLEOTIDE SEQUENCE</scope>
</reference>
<dbReference type="AlphaFoldDB" id="A0A3S5B490"/>
<protein>
    <recommendedName>
        <fullName evidence="1">PX domain-containing protein</fullName>
    </recommendedName>
</protein>
<dbReference type="PANTHER" id="PTHR46596">
    <property type="entry name" value="SORTING NEXIN-4"/>
    <property type="match status" value="1"/>
</dbReference>
<dbReference type="InterPro" id="IPR034783">
    <property type="entry name" value="SNX4"/>
</dbReference>
<dbReference type="OrthoDB" id="289314at2759"/>
<sequence length="239" mass="27295">MVAAPDFHDEIPLLTPNAMEHCLQRNKTKSGLVIRIRDYEMKNYEYVLYVIEVHVSYISTVTVEAQKAAGDLRVWSVSRRFSEFVRLREALEKLHPTCLLPVLPNKMDGANASWHRLTALLTGDDLISKLSMSRLTPWSSSQSHLSTPNCSFFSDPTTSLFNSSESNFRLLPGAISGRRFCINLIEARRVALEIFLRRALEHPRLGCDPLLISFLCEDKSWRYSLKVPLTIFIVISMHI</sequence>
<evidence type="ECO:0000259" key="1">
    <source>
        <dbReference type="PROSITE" id="PS50195"/>
    </source>
</evidence>
<dbReference type="EMBL" id="CAAALY010245220">
    <property type="protein sequence ID" value="VEL33134.1"/>
    <property type="molecule type" value="Genomic_DNA"/>
</dbReference>
<accession>A0A3S5B490</accession>
<dbReference type="GO" id="GO:0005886">
    <property type="term" value="C:plasma membrane"/>
    <property type="evidence" value="ECO:0007669"/>
    <property type="project" value="TreeGrafter"/>
</dbReference>
<dbReference type="SMART" id="SM00312">
    <property type="entry name" value="PX"/>
    <property type="match status" value="1"/>
</dbReference>
<dbReference type="Gene3D" id="3.30.1520.10">
    <property type="entry name" value="Phox-like domain"/>
    <property type="match status" value="1"/>
</dbReference>
<dbReference type="CDD" id="cd06093">
    <property type="entry name" value="PX_domain"/>
    <property type="match status" value="1"/>
</dbReference>
<evidence type="ECO:0000313" key="3">
    <source>
        <dbReference type="Proteomes" id="UP000784294"/>
    </source>
</evidence>
<dbReference type="GO" id="GO:0031201">
    <property type="term" value="C:SNARE complex"/>
    <property type="evidence" value="ECO:0007669"/>
    <property type="project" value="TreeGrafter"/>
</dbReference>
<name>A0A3S5B490_9PLAT</name>
<dbReference type="SUPFAM" id="SSF64268">
    <property type="entry name" value="PX domain"/>
    <property type="match status" value="1"/>
</dbReference>
<gene>
    <name evidence="2" type="ORF">PXEA_LOCUS26574</name>
</gene>
<dbReference type="PANTHER" id="PTHR46596:SF1">
    <property type="entry name" value="SORTING NEXIN-4"/>
    <property type="match status" value="1"/>
</dbReference>
<dbReference type="GO" id="GO:0032266">
    <property type="term" value="F:phosphatidylinositol-3-phosphate binding"/>
    <property type="evidence" value="ECO:0007669"/>
    <property type="project" value="TreeGrafter"/>
</dbReference>
<feature type="domain" description="PX" evidence="1">
    <location>
        <begin position="27"/>
        <end position="222"/>
    </location>
</feature>
<dbReference type="InterPro" id="IPR001683">
    <property type="entry name" value="PX_dom"/>
</dbReference>
<dbReference type="Pfam" id="PF00787">
    <property type="entry name" value="PX"/>
    <property type="match status" value="1"/>
</dbReference>
<comment type="caution">
    <text evidence="2">The sequence shown here is derived from an EMBL/GenBank/DDBJ whole genome shotgun (WGS) entry which is preliminary data.</text>
</comment>
<keyword evidence="3" id="KW-1185">Reference proteome</keyword>
<dbReference type="GO" id="GO:2000786">
    <property type="term" value="P:positive regulation of autophagosome assembly"/>
    <property type="evidence" value="ECO:0007669"/>
    <property type="project" value="TreeGrafter"/>
</dbReference>
<dbReference type="GO" id="GO:0031901">
    <property type="term" value="C:early endosome membrane"/>
    <property type="evidence" value="ECO:0007669"/>
    <property type="project" value="TreeGrafter"/>
</dbReference>
<evidence type="ECO:0000313" key="2">
    <source>
        <dbReference type="EMBL" id="VEL33134.1"/>
    </source>
</evidence>
<dbReference type="Proteomes" id="UP000784294">
    <property type="component" value="Unassembled WGS sequence"/>
</dbReference>
<organism evidence="2 3">
    <name type="scientific">Protopolystoma xenopodis</name>
    <dbReference type="NCBI Taxonomy" id="117903"/>
    <lineage>
        <taxon>Eukaryota</taxon>
        <taxon>Metazoa</taxon>
        <taxon>Spiralia</taxon>
        <taxon>Lophotrochozoa</taxon>
        <taxon>Platyhelminthes</taxon>
        <taxon>Monogenea</taxon>
        <taxon>Polyopisthocotylea</taxon>
        <taxon>Polystomatidea</taxon>
        <taxon>Polystomatidae</taxon>
        <taxon>Protopolystoma</taxon>
    </lineage>
</organism>
<dbReference type="InterPro" id="IPR036871">
    <property type="entry name" value="PX_dom_sf"/>
</dbReference>
<proteinExistence type="predicted"/>